<keyword evidence="2" id="KW-1185">Reference proteome</keyword>
<dbReference type="AlphaFoldDB" id="A0A8W8JX27"/>
<name>A0A8W8JX27_MAGGI</name>
<proteinExistence type="predicted"/>
<accession>A0A8W8JX27</accession>
<sequence>IGVALSQSCTSDTDCAAMNCHEGQSAVCHGGSCHCHHVHECNHANECTCADNETPSCDHHHCHCNPA</sequence>
<dbReference type="EnsemblMetazoa" id="G20678.2">
    <property type="protein sequence ID" value="G20678.2:cds"/>
    <property type="gene ID" value="G20678"/>
</dbReference>
<evidence type="ECO:0000313" key="2">
    <source>
        <dbReference type="Proteomes" id="UP000005408"/>
    </source>
</evidence>
<reference evidence="1" key="1">
    <citation type="submission" date="2022-08" db="UniProtKB">
        <authorList>
            <consortium name="EnsemblMetazoa"/>
        </authorList>
    </citation>
    <scope>IDENTIFICATION</scope>
    <source>
        <strain evidence="1">05x7-T-G4-1.051#20</strain>
    </source>
</reference>
<evidence type="ECO:0000313" key="1">
    <source>
        <dbReference type="EnsemblMetazoa" id="G20678.2:cds"/>
    </source>
</evidence>
<organism evidence="1 2">
    <name type="scientific">Magallana gigas</name>
    <name type="common">Pacific oyster</name>
    <name type="synonym">Crassostrea gigas</name>
    <dbReference type="NCBI Taxonomy" id="29159"/>
    <lineage>
        <taxon>Eukaryota</taxon>
        <taxon>Metazoa</taxon>
        <taxon>Spiralia</taxon>
        <taxon>Lophotrochozoa</taxon>
        <taxon>Mollusca</taxon>
        <taxon>Bivalvia</taxon>
        <taxon>Autobranchia</taxon>
        <taxon>Pteriomorphia</taxon>
        <taxon>Ostreida</taxon>
        <taxon>Ostreoidea</taxon>
        <taxon>Ostreidae</taxon>
        <taxon>Magallana</taxon>
    </lineage>
</organism>
<protein>
    <submittedName>
        <fullName evidence="1">Uncharacterized protein</fullName>
    </submittedName>
</protein>
<dbReference type="Proteomes" id="UP000005408">
    <property type="component" value="Unassembled WGS sequence"/>
</dbReference>